<dbReference type="Gene3D" id="2.10.260.10">
    <property type="match status" value="1"/>
</dbReference>
<organism evidence="2 3">
    <name type="scientific">Bosea caraganae</name>
    <dbReference type="NCBI Taxonomy" id="2763117"/>
    <lineage>
        <taxon>Bacteria</taxon>
        <taxon>Pseudomonadati</taxon>
        <taxon>Pseudomonadota</taxon>
        <taxon>Alphaproteobacteria</taxon>
        <taxon>Hyphomicrobiales</taxon>
        <taxon>Boseaceae</taxon>
        <taxon>Bosea</taxon>
    </lineage>
</organism>
<sequence>MIKAASTLTSKGQFTLPVEIRQALDLRPGDELRFELSDDKTLTVAPRRRRSIRELRETVPPLTLGRPLTQADIEDAITEEMNAQEERVRLAR</sequence>
<dbReference type="SUPFAM" id="SSF89447">
    <property type="entry name" value="AbrB/MazE/MraZ-like"/>
    <property type="match status" value="1"/>
</dbReference>
<dbReference type="InterPro" id="IPR007159">
    <property type="entry name" value="SpoVT-AbrB_dom"/>
</dbReference>
<name>A0A370L3I7_9HYPH</name>
<keyword evidence="2" id="KW-0238">DNA-binding</keyword>
<dbReference type="InterPro" id="IPR037914">
    <property type="entry name" value="SpoVT-AbrB_sf"/>
</dbReference>
<proteinExistence type="predicted"/>
<dbReference type="SMART" id="SM00966">
    <property type="entry name" value="SpoVT_AbrB"/>
    <property type="match status" value="1"/>
</dbReference>
<dbReference type="GO" id="GO:0003677">
    <property type="term" value="F:DNA binding"/>
    <property type="evidence" value="ECO:0007669"/>
    <property type="project" value="UniProtKB-KW"/>
</dbReference>
<dbReference type="RefSeq" id="WP_114830572.1">
    <property type="nucleotide sequence ID" value="NZ_QQTO01000012.1"/>
</dbReference>
<reference evidence="3" key="1">
    <citation type="submission" date="2018-07" db="EMBL/GenBank/DDBJ databases">
        <authorList>
            <person name="Safronova V.I."/>
            <person name="Chirak E.R."/>
            <person name="Sazanova A.L."/>
        </authorList>
    </citation>
    <scope>NUCLEOTIDE SEQUENCE [LARGE SCALE GENOMIC DNA]</scope>
    <source>
        <strain evidence="3">RCAM04685</strain>
    </source>
</reference>
<comment type="caution">
    <text evidence="2">The sequence shown here is derived from an EMBL/GenBank/DDBJ whole genome shotgun (WGS) entry which is preliminary data.</text>
</comment>
<evidence type="ECO:0000259" key="1">
    <source>
        <dbReference type="SMART" id="SM00966"/>
    </source>
</evidence>
<gene>
    <name evidence="2" type="ORF">DWE98_17495</name>
</gene>
<keyword evidence="3" id="KW-1185">Reference proteome</keyword>
<protein>
    <submittedName>
        <fullName evidence="2">AbrB/MazE/SpoVT family DNA-binding domain-containing protein</fullName>
    </submittedName>
</protein>
<dbReference type="Proteomes" id="UP000255207">
    <property type="component" value="Unassembled WGS sequence"/>
</dbReference>
<accession>A0A370L3I7</accession>
<dbReference type="NCBIfam" id="TIGR01439">
    <property type="entry name" value="lp_hng_hel_AbrB"/>
    <property type="match status" value="1"/>
</dbReference>
<dbReference type="EMBL" id="QQTP01000009">
    <property type="protein sequence ID" value="RDJ22961.1"/>
    <property type="molecule type" value="Genomic_DNA"/>
</dbReference>
<dbReference type="AlphaFoldDB" id="A0A370L3I7"/>
<dbReference type="OrthoDB" id="9809003at2"/>
<feature type="domain" description="SpoVT-AbrB" evidence="1">
    <location>
        <begin position="6"/>
        <end position="52"/>
    </location>
</feature>
<evidence type="ECO:0000313" key="3">
    <source>
        <dbReference type="Proteomes" id="UP000255207"/>
    </source>
</evidence>
<evidence type="ECO:0000313" key="2">
    <source>
        <dbReference type="EMBL" id="RDJ22961.1"/>
    </source>
</evidence>
<dbReference type="Pfam" id="PF04014">
    <property type="entry name" value="MazE_antitoxin"/>
    <property type="match status" value="1"/>
</dbReference>